<keyword evidence="2 4" id="KW-1133">Transmembrane helix</keyword>
<evidence type="ECO:0000313" key="7">
    <source>
        <dbReference type="Proteomes" id="UP001292094"/>
    </source>
</evidence>
<dbReference type="EMBL" id="JAWZYT010001281">
    <property type="protein sequence ID" value="KAK4313635.1"/>
    <property type="molecule type" value="Genomic_DNA"/>
</dbReference>
<feature type="transmembrane region" description="Helical" evidence="4">
    <location>
        <begin position="206"/>
        <end position="226"/>
    </location>
</feature>
<sequence length="239" mass="25440">MTHPGHSEGHTMEGEGVVGPSGGSGFPVDSFLGSFPGARQNQLLEMLHMPLLHGGVKEVLLLSPFTTSSPASFALACLVLALLSGLLELLRLLLWWVEGQYTSSGTETIPPAPPASICLCKHWIGTPGCNNERKGYEAIHDPHANQRPIPTPTPTPTDQPTTPLSPKVKGTSTAIRQACYACAGLLHLFTYLSSTLLMLIAMTMNVYLILSMGVGGALGKLASLTLKRRLLQQEDSGCK</sequence>
<dbReference type="AlphaFoldDB" id="A0AAE1PRN5"/>
<keyword evidence="4" id="KW-0813">Transport</keyword>
<evidence type="ECO:0000313" key="6">
    <source>
        <dbReference type="EMBL" id="KAK4313635.1"/>
    </source>
</evidence>
<dbReference type="Proteomes" id="UP001292094">
    <property type="component" value="Unassembled WGS sequence"/>
</dbReference>
<keyword evidence="3 4" id="KW-0472">Membrane</keyword>
<comment type="similarity">
    <text evidence="4">Belongs to the copper transporter (Ctr) (TC 1.A.56) family. SLC31A subfamily.</text>
</comment>
<dbReference type="GO" id="GO:0016020">
    <property type="term" value="C:membrane"/>
    <property type="evidence" value="ECO:0007669"/>
    <property type="project" value="UniProtKB-SubCell"/>
</dbReference>
<keyword evidence="4" id="KW-0187">Copper transport</keyword>
<keyword evidence="7" id="KW-1185">Reference proteome</keyword>
<keyword evidence="1 4" id="KW-0812">Transmembrane</keyword>
<evidence type="ECO:0000256" key="1">
    <source>
        <dbReference type="ARBA" id="ARBA00022692"/>
    </source>
</evidence>
<proteinExistence type="inferred from homology"/>
<feature type="region of interest" description="Disordered" evidence="5">
    <location>
        <begin position="142"/>
        <end position="167"/>
    </location>
</feature>
<feature type="transmembrane region" description="Helical" evidence="4">
    <location>
        <begin position="71"/>
        <end position="94"/>
    </location>
</feature>
<comment type="subcellular location">
    <subcellularLocation>
        <location evidence="4">Membrane</location>
        <topology evidence="4">Multi-pass membrane protein</topology>
    </subcellularLocation>
</comment>
<keyword evidence="4" id="KW-0186">Copper</keyword>
<dbReference type="GO" id="GO:0005375">
    <property type="term" value="F:copper ion transmembrane transporter activity"/>
    <property type="evidence" value="ECO:0007669"/>
    <property type="project" value="UniProtKB-UniRule"/>
</dbReference>
<dbReference type="PANTHER" id="PTHR12483">
    <property type="entry name" value="SOLUTE CARRIER FAMILY 31 COPPER TRANSPORTERS"/>
    <property type="match status" value="1"/>
</dbReference>
<keyword evidence="4" id="KW-0406">Ion transport</keyword>
<dbReference type="Pfam" id="PF04145">
    <property type="entry name" value="Ctr"/>
    <property type="match status" value="1"/>
</dbReference>
<feature type="transmembrane region" description="Helical" evidence="4">
    <location>
        <begin position="178"/>
        <end position="200"/>
    </location>
</feature>
<name>A0AAE1PRN5_9EUCA</name>
<evidence type="ECO:0000256" key="4">
    <source>
        <dbReference type="RuleBase" id="RU367022"/>
    </source>
</evidence>
<evidence type="ECO:0000256" key="2">
    <source>
        <dbReference type="ARBA" id="ARBA00022989"/>
    </source>
</evidence>
<evidence type="ECO:0000256" key="3">
    <source>
        <dbReference type="ARBA" id="ARBA00023136"/>
    </source>
</evidence>
<protein>
    <recommendedName>
        <fullName evidence="4">Copper transport protein</fullName>
    </recommendedName>
</protein>
<gene>
    <name evidence="6" type="ORF">Pmani_015039</name>
</gene>
<evidence type="ECO:0000256" key="5">
    <source>
        <dbReference type="SAM" id="MobiDB-lite"/>
    </source>
</evidence>
<comment type="caution">
    <text evidence="6">The sequence shown here is derived from an EMBL/GenBank/DDBJ whole genome shotgun (WGS) entry which is preliminary data.</text>
</comment>
<dbReference type="InterPro" id="IPR007274">
    <property type="entry name" value="Cop_transporter"/>
</dbReference>
<accession>A0AAE1PRN5</accession>
<organism evidence="6 7">
    <name type="scientific">Petrolisthes manimaculis</name>
    <dbReference type="NCBI Taxonomy" id="1843537"/>
    <lineage>
        <taxon>Eukaryota</taxon>
        <taxon>Metazoa</taxon>
        <taxon>Ecdysozoa</taxon>
        <taxon>Arthropoda</taxon>
        <taxon>Crustacea</taxon>
        <taxon>Multicrustacea</taxon>
        <taxon>Malacostraca</taxon>
        <taxon>Eumalacostraca</taxon>
        <taxon>Eucarida</taxon>
        <taxon>Decapoda</taxon>
        <taxon>Pleocyemata</taxon>
        <taxon>Anomura</taxon>
        <taxon>Galatheoidea</taxon>
        <taxon>Porcellanidae</taxon>
        <taxon>Petrolisthes</taxon>
    </lineage>
</organism>
<reference evidence="6" key="1">
    <citation type="submission" date="2023-11" db="EMBL/GenBank/DDBJ databases">
        <title>Genome assemblies of two species of porcelain crab, Petrolisthes cinctipes and Petrolisthes manimaculis (Anomura: Porcellanidae).</title>
        <authorList>
            <person name="Angst P."/>
        </authorList>
    </citation>
    <scope>NUCLEOTIDE SEQUENCE</scope>
    <source>
        <strain evidence="6">PB745_02</strain>
        <tissue evidence="6">Gill</tissue>
    </source>
</reference>